<name>A0A8S4QJE0_9NEOP</name>
<reference evidence="1" key="1">
    <citation type="submission" date="2022-03" db="EMBL/GenBank/DDBJ databases">
        <authorList>
            <person name="Lindestad O."/>
        </authorList>
    </citation>
    <scope>NUCLEOTIDE SEQUENCE</scope>
</reference>
<sequence>VNLTAEEPTWTVRGLEWEVRFRLVAVAVNSKGRSAPARLDDLLFPDPEKRTGKKFPALLCESRTTWR</sequence>
<evidence type="ECO:0000313" key="2">
    <source>
        <dbReference type="Proteomes" id="UP000838756"/>
    </source>
</evidence>
<dbReference type="Proteomes" id="UP000838756">
    <property type="component" value="Unassembled WGS sequence"/>
</dbReference>
<dbReference type="OrthoDB" id="6431884at2759"/>
<organism evidence="1 2">
    <name type="scientific">Pararge aegeria aegeria</name>
    <dbReference type="NCBI Taxonomy" id="348720"/>
    <lineage>
        <taxon>Eukaryota</taxon>
        <taxon>Metazoa</taxon>
        <taxon>Ecdysozoa</taxon>
        <taxon>Arthropoda</taxon>
        <taxon>Hexapoda</taxon>
        <taxon>Insecta</taxon>
        <taxon>Pterygota</taxon>
        <taxon>Neoptera</taxon>
        <taxon>Endopterygota</taxon>
        <taxon>Lepidoptera</taxon>
        <taxon>Glossata</taxon>
        <taxon>Ditrysia</taxon>
        <taxon>Papilionoidea</taxon>
        <taxon>Nymphalidae</taxon>
        <taxon>Satyrinae</taxon>
        <taxon>Satyrini</taxon>
        <taxon>Parargina</taxon>
        <taxon>Pararge</taxon>
    </lineage>
</organism>
<comment type="caution">
    <text evidence="1">The sequence shown here is derived from an EMBL/GenBank/DDBJ whole genome shotgun (WGS) entry which is preliminary data.</text>
</comment>
<dbReference type="EMBL" id="CAKXAJ010005568">
    <property type="protein sequence ID" value="CAH2209168.1"/>
    <property type="molecule type" value="Genomic_DNA"/>
</dbReference>
<keyword evidence="2" id="KW-1185">Reference proteome</keyword>
<feature type="non-terminal residue" evidence="1">
    <location>
        <position position="1"/>
    </location>
</feature>
<proteinExistence type="predicted"/>
<gene>
    <name evidence="1" type="primary">jg25093</name>
    <name evidence="1" type="ORF">PAEG_LOCUS1569</name>
</gene>
<evidence type="ECO:0000313" key="1">
    <source>
        <dbReference type="EMBL" id="CAH2209168.1"/>
    </source>
</evidence>
<dbReference type="AlphaFoldDB" id="A0A8S4QJE0"/>
<protein>
    <submittedName>
        <fullName evidence="1">Jg25093 protein</fullName>
    </submittedName>
</protein>
<accession>A0A8S4QJE0</accession>